<comment type="caution">
    <text evidence="5">The sequence shown here is derived from an EMBL/GenBank/DDBJ whole genome shotgun (WGS) entry which is preliminary data.</text>
</comment>
<protein>
    <submittedName>
        <fullName evidence="5">Putative non-heme dioxygenase domain, isopenicillin N synthase</fullName>
    </submittedName>
</protein>
<keyword evidence="6" id="KW-1185">Reference proteome</keyword>
<accession>A0A2P6QQN1</accession>
<dbReference type="GO" id="GO:0046872">
    <property type="term" value="F:metal ion binding"/>
    <property type="evidence" value="ECO:0007669"/>
    <property type="project" value="UniProtKB-KW"/>
</dbReference>
<dbReference type="STRING" id="74649.A0A2P6QQN1"/>
<evidence type="ECO:0000256" key="3">
    <source>
        <dbReference type="ARBA" id="ARBA00023004"/>
    </source>
</evidence>
<dbReference type="PANTHER" id="PTHR10209:SF884">
    <property type="entry name" value="1-AMINOCYCLOPROPANE-1-CARBOXYLATE OXIDASE HOMOLOG 1-LIKE"/>
    <property type="match status" value="1"/>
</dbReference>
<evidence type="ECO:0000256" key="1">
    <source>
        <dbReference type="ARBA" id="ARBA00022723"/>
    </source>
</evidence>
<feature type="domain" description="Non-haem dioxygenase N-terminal" evidence="4">
    <location>
        <begin position="65"/>
        <end position="164"/>
    </location>
</feature>
<dbReference type="SUPFAM" id="SSF51197">
    <property type="entry name" value="Clavaminate synthase-like"/>
    <property type="match status" value="1"/>
</dbReference>
<name>A0A2P6QQN1_ROSCH</name>
<keyword evidence="2" id="KW-0560">Oxidoreductase</keyword>
<dbReference type="Proteomes" id="UP000238479">
    <property type="component" value="Chromosome 4"/>
</dbReference>
<dbReference type="AlphaFoldDB" id="A0A2P6QQN1"/>
<evidence type="ECO:0000259" key="4">
    <source>
        <dbReference type="Pfam" id="PF14226"/>
    </source>
</evidence>
<gene>
    <name evidence="5" type="ORF">RchiOBHm_Chr4g0392121</name>
</gene>
<proteinExistence type="predicted"/>
<dbReference type="GO" id="GO:0051213">
    <property type="term" value="F:dioxygenase activity"/>
    <property type="evidence" value="ECO:0007669"/>
    <property type="project" value="UniProtKB-KW"/>
</dbReference>
<keyword evidence="5" id="KW-0223">Dioxygenase</keyword>
<dbReference type="Gene3D" id="2.60.120.330">
    <property type="entry name" value="B-lactam Antibiotic, Isopenicillin N Synthase, Chain"/>
    <property type="match status" value="1"/>
</dbReference>
<sequence>MEATRDRTSELKAFDDTKAGVNGLLDAGVTTIPRIFHAFPTLDHNQVLIRGREVMMMPSSVFQFPIIDLPGITHGNSALRDEVIEKVRHACQKLGFFQVVNHGIPVNVLDEVIRGIREFHEQDSELKKEFYTRISGKKVYYQSNYDLYQASSTNWRDTLGCFMVPNPPKPEELPTICRDIVIEY</sequence>
<dbReference type="Pfam" id="PF14226">
    <property type="entry name" value="DIOX_N"/>
    <property type="match status" value="1"/>
</dbReference>
<dbReference type="Gramene" id="PRQ36490">
    <property type="protein sequence ID" value="PRQ36490"/>
    <property type="gene ID" value="RchiOBHm_Chr4g0392121"/>
</dbReference>
<dbReference type="EMBL" id="PDCK01000042">
    <property type="protein sequence ID" value="PRQ36490.1"/>
    <property type="molecule type" value="Genomic_DNA"/>
</dbReference>
<organism evidence="5 6">
    <name type="scientific">Rosa chinensis</name>
    <name type="common">China rose</name>
    <dbReference type="NCBI Taxonomy" id="74649"/>
    <lineage>
        <taxon>Eukaryota</taxon>
        <taxon>Viridiplantae</taxon>
        <taxon>Streptophyta</taxon>
        <taxon>Embryophyta</taxon>
        <taxon>Tracheophyta</taxon>
        <taxon>Spermatophyta</taxon>
        <taxon>Magnoliopsida</taxon>
        <taxon>eudicotyledons</taxon>
        <taxon>Gunneridae</taxon>
        <taxon>Pentapetalae</taxon>
        <taxon>rosids</taxon>
        <taxon>fabids</taxon>
        <taxon>Rosales</taxon>
        <taxon>Rosaceae</taxon>
        <taxon>Rosoideae</taxon>
        <taxon>Rosoideae incertae sedis</taxon>
        <taxon>Rosa</taxon>
    </lineage>
</organism>
<evidence type="ECO:0000256" key="2">
    <source>
        <dbReference type="ARBA" id="ARBA00023002"/>
    </source>
</evidence>
<keyword evidence="3" id="KW-0408">Iron</keyword>
<dbReference type="InterPro" id="IPR027443">
    <property type="entry name" value="IPNS-like_sf"/>
</dbReference>
<dbReference type="InterPro" id="IPR026992">
    <property type="entry name" value="DIOX_N"/>
</dbReference>
<dbReference type="PANTHER" id="PTHR10209">
    <property type="entry name" value="OXIDOREDUCTASE, 2OG-FE II OXYGENASE FAMILY PROTEIN"/>
    <property type="match status" value="1"/>
</dbReference>
<evidence type="ECO:0000313" key="5">
    <source>
        <dbReference type="EMBL" id="PRQ36490.1"/>
    </source>
</evidence>
<evidence type="ECO:0000313" key="6">
    <source>
        <dbReference type="Proteomes" id="UP000238479"/>
    </source>
</evidence>
<reference evidence="5 6" key="1">
    <citation type="journal article" date="2018" name="Nat. Genet.">
        <title>The Rosa genome provides new insights in the design of modern roses.</title>
        <authorList>
            <person name="Bendahmane M."/>
        </authorList>
    </citation>
    <scope>NUCLEOTIDE SEQUENCE [LARGE SCALE GENOMIC DNA]</scope>
    <source>
        <strain evidence="6">cv. Old Blush</strain>
    </source>
</reference>
<keyword evidence="1" id="KW-0479">Metal-binding</keyword>